<protein>
    <submittedName>
        <fullName evidence="1">Uncharacterized protein</fullName>
    </submittedName>
</protein>
<accession>A0AA38XE73</accession>
<dbReference type="Proteomes" id="UP001172673">
    <property type="component" value="Unassembled WGS sequence"/>
</dbReference>
<comment type="caution">
    <text evidence="1">The sequence shown here is derived from an EMBL/GenBank/DDBJ whole genome shotgun (WGS) entry which is preliminary data.</text>
</comment>
<reference evidence="1" key="1">
    <citation type="submission" date="2022-10" db="EMBL/GenBank/DDBJ databases">
        <title>Culturing micro-colonial fungi from biological soil crusts in the Mojave desert and describing Neophaeococcomyces mojavensis, and introducing the new genera and species Taxawa tesnikishii.</title>
        <authorList>
            <person name="Kurbessoian T."/>
            <person name="Stajich J.E."/>
        </authorList>
    </citation>
    <scope>NUCLEOTIDE SEQUENCE</scope>
    <source>
        <strain evidence="1">TK_41</strain>
    </source>
</reference>
<proteinExistence type="predicted"/>
<evidence type="ECO:0000313" key="2">
    <source>
        <dbReference type="Proteomes" id="UP001172673"/>
    </source>
</evidence>
<organism evidence="1 2">
    <name type="scientific">Cladophialophora chaetospira</name>
    <dbReference type="NCBI Taxonomy" id="386627"/>
    <lineage>
        <taxon>Eukaryota</taxon>
        <taxon>Fungi</taxon>
        <taxon>Dikarya</taxon>
        <taxon>Ascomycota</taxon>
        <taxon>Pezizomycotina</taxon>
        <taxon>Eurotiomycetes</taxon>
        <taxon>Chaetothyriomycetidae</taxon>
        <taxon>Chaetothyriales</taxon>
        <taxon>Herpotrichiellaceae</taxon>
        <taxon>Cladophialophora</taxon>
    </lineage>
</organism>
<keyword evidence="2" id="KW-1185">Reference proteome</keyword>
<dbReference type="EMBL" id="JAPDRK010000006">
    <property type="protein sequence ID" value="KAJ9611724.1"/>
    <property type="molecule type" value="Genomic_DNA"/>
</dbReference>
<gene>
    <name evidence="1" type="ORF">H2200_004908</name>
</gene>
<sequence length="281" mass="31467">MYQRGREKDFAGFGLAERSREVLSEDLPLPLDDALIAEEVVHFRFFRSTLLWLDIVRSITTGSTPQLSSDHFCVVAAGSQTKLEEVMGCENRVLLQIGRIAVLSHNTSALRHDTPGRQRFDQRADEVGKDTRLGLSEGAMEDVLSSERNPIAVINASDTTGLVTYFFARMGIIYLHLLRYGYQELELLETTIAAAMELLRMSSTSLLPALVCPLFFIGSVAAPGDVPFFRDAFSSPPLLEPALKHRARILPVLEEIWNRRGNSTKLSWNNVLELTYDILLI</sequence>
<dbReference type="Pfam" id="PF11951">
    <property type="entry name" value="Fungal_trans_2"/>
    <property type="match status" value="1"/>
</dbReference>
<dbReference type="InterPro" id="IPR021858">
    <property type="entry name" value="Fun_TF"/>
</dbReference>
<dbReference type="AlphaFoldDB" id="A0AA38XE73"/>
<evidence type="ECO:0000313" key="1">
    <source>
        <dbReference type="EMBL" id="KAJ9611724.1"/>
    </source>
</evidence>
<name>A0AA38XE73_9EURO</name>